<dbReference type="AlphaFoldDB" id="A0A816VQY7"/>
<dbReference type="EMBL" id="CAJNRE010014022">
    <property type="protein sequence ID" value="CAF2123657.1"/>
    <property type="molecule type" value="Genomic_DNA"/>
</dbReference>
<evidence type="ECO:0000313" key="4">
    <source>
        <dbReference type="Proteomes" id="UP000663824"/>
    </source>
</evidence>
<proteinExistence type="predicted"/>
<dbReference type="EMBL" id="CAJOBI010022953">
    <property type="protein sequence ID" value="CAF4227830.1"/>
    <property type="molecule type" value="Genomic_DNA"/>
</dbReference>
<dbReference type="Proteomes" id="UP000663824">
    <property type="component" value="Unassembled WGS sequence"/>
</dbReference>
<accession>A0A816VQY7</accession>
<reference evidence="2" key="1">
    <citation type="submission" date="2021-02" db="EMBL/GenBank/DDBJ databases">
        <authorList>
            <person name="Nowell W R."/>
        </authorList>
    </citation>
    <scope>NUCLEOTIDE SEQUENCE</scope>
</reference>
<gene>
    <name evidence="2" type="ORF">MBJ925_LOCUS26352</name>
    <name evidence="3" type="ORF">SMN809_LOCUS23008</name>
</gene>
<feature type="non-terminal residue" evidence="2">
    <location>
        <position position="27"/>
    </location>
</feature>
<sequence>MDSRQYCHSTSQTKIELEEPEADATSE</sequence>
<dbReference type="Proteomes" id="UP000676336">
    <property type="component" value="Unassembled WGS sequence"/>
</dbReference>
<organism evidence="2 4">
    <name type="scientific">Rotaria magnacalcarata</name>
    <dbReference type="NCBI Taxonomy" id="392030"/>
    <lineage>
        <taxon>Eukaryota</taxon>
        <taxon>Metazoa</taxon>
        <taxon>Spiralia</taxon>
        <taxon>Gnathifera</taxon>
        <taxon>Rotifera</taxon>
        <taxon>Eurotatoria</taxon>
        <taxon>Bdelloidea</taxon>
        <taxon>Philodinida</taxon>
        <taxon>Philodinidae</taxon>
        <taxon>Rotaria</taxon>
    </lineage>
</organism>
<feature type="compositionally biased region" description="Acidic residues" evidence="1">
    <location>
        <begin position="18"/>
        <end position="27"/>
    </location>
</feature>
<evidence type="ECO:0000313" key="3">
    <source>
        <dbReference type="EMBL" id="CAF4227830.1"/>
    </source>
</evidence>
<evidence type="ECO:0000313" key="2">
    <source>
        <dbReference type="EMBL" id="CAF2123657.1"/>
    </source>
</evidence>
<evidence type="ECO:0000256" key="1">
    <source>
        <dbReference type="SAM" id="MobiDB-lite"/>
    </source>
</evidence>
<protein>
    <submittedName>
        <fullName evidence="2">Uncharacterized protein</fullName>
    </submittedName>
</protein>
<feature type="region of interest" description="Disordered" evidence="1">
    <location>
        <begin position="1"/>
        <end position="27"/>
    </location>
</feature>
<comment type="caution">
    <text evidence="2">The sequence shown here is derived from an EMBL/GenBank/DDBJ whole genome shotgun (WGS) entry which is preliminary data.</text>
</comment>
<name>A0A816VQY7_9BILA</name>
<feature type="compositionally biased region" description="Polar residues" evidence="1">
    <location>
        <begin position="1"/>
        <end position="14"/>
    </location>
</feature>